<accession>A0AA38FZP5</accession>
<feature type="region of interest" description="Disordered" evidence="1">
    <location>
        <begin position="1"/>
        <end position="32"/>
    </location>
</feature>
<name>A0AA38FZP5_TAXCH</name>
<dbReference type="EMBL" id="JAHRHJ020000005">
    <property type="protein sequence ID" value="KAH9313712.1"/>
    <property type="molecule type" value="Genomic_DNA"/>
</dbReference>
<evidence type="ECO:0000256" key="1">
    <source>
        <dbReference type="SAM" id="MobiDB-lite"/>
    </source>
</evidence>
<organism evidence="2 3">
    <name type="scientific">Taxus chinensis</name>
    <name type="common">Chinese yew</name>
    <name type="synonym">Taxus wallichiana var. chinensis</name>
    <dbReference type="NCBI Taxonomy" id="29808"/>
    <lineage>
        <taxon>Eukaryota</taxon>
        <taxon>Viridiplantae</taxon>
        <taxon>Streptophyta</taxon>
        <taxon>Embryophyta</taxon>
        <taxon>Tracheophyta</taxon>
        <taxon>Spermatophyta</taxon>
        <taxon>Pinopsida</taxon>
        <taxon>Pinidae</taxon>
        <taxon>Conifers II</taxon>
        <taxon>Cupressales</taxon>
        <taxon>Taxaceae</taxon>
        <taxon>Taxus</taxon>
    </lineage>
</organism>
<dbReference type="AlphaFoldDB" id="A0AA38FZP5"/>
<comment type="caution">
    <text evidence="2">The sequence shown here is derived from an EMBL/GenBank/DDBJ whole genome shotgun (WGS) entry which is preliminary data.</text>
</comment>
<reference evidence="2 3" key="1">
    <citation type="journal article" date="2021" name="Nat. Plants">
        <title>The Taxus genome provides insights into paclitaxel biosynthesis.</title>
        <authorList>
            <person name="Xiong X."/>
            <person name="Gou J."/>
            <person name="Liao Q."/>
            <person name="Li Y."/>
            <person name="Zhou Q."/>
            <person name="Bi G."/>
            <person name="Li C."/>
            <person name="Du R."/>
            <person name="Wang X."/>
            <person name="Sun T."/>
            <person name="Guo L."/>
            <person name="Liang H."/>
            <person name="Lu P."/>
            <person name="Wu Y."/>
            <person name="Zhang Z."/>
            <person name="Ro D.K."/>
            <person name="Shang Y."/>
            <person name="Huang S."/>
            <person name="Yan J."/>
        </authorList>
    </citation>
    <scope>NUCLEOTIDE SEQUENCE [LARGE SCALE GENOMIC DNA]</scope>
    <source>
        <strain evidence="2">Ta-2019</strain>
    </source>
</reference>
<feature type="compositionally biased region" description="Polar residues" evidence="1">
    <location>
        <begin position="1"/>
        <end position="13"/>
    </location>
</feature>
<keyword evidence="3" id="KW-1185">Reference proteome</keyword>
<proteinExistence type="predicted"/>
<evidence type="ECO:0000313" key="2">
    <source>
        <dbReference type="EMBL" id="KAH9313712.1"/>
    </source>
</evidence>
<sequence length="91" mass="9937">MAQVSRQRAQDSGQRPGASESMPQASGQRPPAGFGMVSRAHYEVLWVECDYYVDMITHGYVDATLYVDHLATKVVGSSTSVASVGHPPWRL</sequence>
<dbReference type="Proteomes" id="UP000824469">
    <property type="component" value="Unassembled WGS sequence"/>
</dbReference>
<evidence type="ECO:0000313" key="3">
    <source>
        <dbReference type="Proteomes" id="UP000824469"/>
    </source>
</evidence>
<feature type="non-terminal residue" evidence="2">
    <location>
        <position position="91"/>
    </location>
</feature>
<gene>
    <name evidence="2" type="ORF">KI387_022339</name>
</gene>
<protein>
    <submittedName>
        <fullName evidence="2">Uncharacterized protein</fullName>
    </submittedName>
</protein>